<sequence>MGTTFLIRCAQTKGTWNFLAQLVALGVILKSKLSSWSLYYWEESGSSSKIADTKEMGDVLSANDYRRWSECRKVKKQKVNTQANDFYMVDATGVVIVFVFSQFKGMPNTLSEIFFIEYHMLRGCRSC</sequence>
<organism evidence="1 2">
    <name type="scientific">Aquilegia coerulea</name>
    <name type="common">Rocky mountain columbine</name>
    <dbReference type="NCBI Taxonomy" id="218851"/>
    <lineage>
        <taxon>Eukaryota</taxon>
        <taxon>Viridiplantae</taxon>
        <taxon>Streptophyta</taxon>
        <taxon>Embryophyta</taxon>
        <taxon>Tracheophyta</taxon>
        <taxon>Spermatophyta</taxon>
        <taxon>Magnoliopsida</taxon>
        <taxon>Ranunculales</taxon>
        <taxon>Ranunculaceae</taxon>
        <taxon>Thalictroideae</taxon>
        <taxon>Aquilegia</taxon>
    </lineage>
</organism>
<keyword evidence="2" id="KW-1185">Reference proteome</keyword>
<evidence type="ECO:0000313" key="1">
    <source>
        <dbReference type="EMBL" id="PIA31405.1"/>
    </source>
</evidence>
<name>A0A2G5CJB6_AQUCA</name>
<dbReference type="EMBL" id="KZ305066">
    <property type="protein sequence ID" value="PIA31405.1"/>
    <property type="molecule type" value="Genomic_DNA"/>
</dbReference>
<dbReference type="InParanoid" id="A0A2G5CJB6"/>
<dbReference type="AlphaFoldDB" id="A0A2G5CJB6"/>
<protein>
    <submittedName>
        <fullName evidence="1">Uncharacterized protein</fullName>
    </submittedName>
</protein>
<gene>
    <name evidence="1" type="ORF">AQUCO_04900007v1</name>
</gene>
<dbReference type="Proteomes" id="UP000230069">
    <property type="component" value="Unassembled WGS sequence"/>
</dbReference>
<proteinExistence type="predicted"/>
<reference evidence="1 2" key="1">
    <citation type="submission" date="2017-09" db="EMBL/GenBank/DDBJ databases">
        <title>WGS assembly of Aquilegia coerulea Goldsmith.</title>
        <authorList>
            <person name="Hodges S."/>
            <person name="Kramer E."/>
            <person name="Nordborg M."/>
            <person name="Tomkins J."/>
            <person name="Borevitz J."/>
            <person name="Derieg N."/>
            <person name="Yan J."/>
            <person name="Mihaltcheva S."/>
            <person name="Hayes R.D."/>
            <person name="Rokhsar D."/>
        </authorList>
    </citation>
    <scope>NUCLEOTIDE SEQUENCE [LARGE SCALE GENOMIC DNA]</scope>
    <source>
        <strain evidence="2">cv. Goldsmith</strain>
    </source>
</reference>
<accession>A0A2G5CJB6</accession>
<evidence type="ECO:0000313" key="2">
    <source>
        <dbReference type="Proteomes" id="UP000230069"/>
    </source>
</evidence>